<organism evidence="3 4">
    <name type="scientific">Paramecium octaurelia</name>
    <dbReference type="NCBI Taxonomy" id="43137"/>
    <lineage>
        <taxon>Eukaryota</taxon>
        <taxon>Sar</taxon>
        <taxon>Alveolata</taxon>
        <taxon>Ciliophora</taxon>
        <taxon>Intramacronucleata</taxon>
        <taxon>Oligohymenophorea</taxon>
        <taxon>Peniculida</taxon>
        <taxon>Parameciidae</taxon>
        <taxon>Paramecium</taxon>
    </lineage>
</organism>
<evidence type="ECO:0000259" key="2">
    <source>
        <dbReference type="PROSITE" id="PS51283"/>
    </source>
</evidence>
<dbReference type="Proteomes" id="UP000683925">
    <property type="component" value="Unassembled WGS sequence"/>
</dbReference>
<dbReference type="Pfam" id="PF06337">
    <property type="entry name" value="DUSP"/>
    <property type="match status" value="1"/>
</dbReference>
<evidence type="ECO:0000313" key="4">
    <source>
        <dbReference type="Proteomes" id="UP000683925"/>
    </source>
</evidence>
<name>A0A8S1X725_PAROT</name>
<reference evidence="3" key="1">
    <citation type="submission" date="2021-01" db="EMBL/GenBank/DDBJ databases">
        <authorList>
            <consortium name="Genoscope - CEA"/>
            <person name="William W."/>
        </authorList>
    </citation>
    <scope>NUCLEOTIDE SEQUENCE</scope>
</reference>
<keyword evidence="4" id="KW-1185">Reference proteome</keyword>
<sequence length="298" mass="35372">MFDREFYKGYVSKNAQIKEGYAYAISEKWYTQFQTFLENPREADIQQLGQIKNHNICDIIQDFNPNLDCYMVPQQHSINFRKVHKLKPGLIQFRDYYIVSIDIWKLLNMCFHADYEVIVFVTKVLQGMRNYSFCDNLEQGYCICDETFYLIFVIVEKDDKSNMLAIKMPACPWIGLTKFQNFLFTIIEHKLDSQKFINQGHLYYNGKKVPFQGNQLLKDIGITKETQIILSCPNMTLEDIEQEIETDGEDRQIQQNQHSKQEFLEILEQNMKHQSNELTLKSQQEIKQSLEQNDFFQV</sequence>
<dbReference type="OMA" id="KFINHGH"/>
<dbReference type="AlphaFoldDB" id="A0A8S1X725"/>
<protein>
    <recommendedName>
        <fullName evidence="2">DUSP domain-containing protein</fullName>
    </recommendedName>
</protein>
<proteinExistence type="predicted"/>
<dbReference type="InterPro" id="IPR006615">
    <property type="entry name" value="Pept_C19_DUSP"/>
</dbReference>
<dbReference type="OrthoDB" id="307672at2759"/>
<feature type="coiled-coil region" evidence="1">
    <location>
        <begin position="237"/>
        <end position="284"/>
    </location>
</feature>
<keyword evidence="1" id="KW-0175">Coiled coil</keyword>
<feature type="domain" description="DUSP" evidence="2">
    <location>
        <begin position="1"/>
        <end position="123"/>
    </location>
</feature>
<evidence type="ECO:0000313" key="3">
    <source>
        <dbReference type="EMBL" id="CAD8194536.1"/>
    </source>
</evidence>
<comment type="caution">
    <text evidence="3">The sequence shown here is derived from an EMBL/GenBank/DDBJ whole genome shotgun (WGS) entry which is preliminary data.</text>
</comment>
<dbReference type="PROSITE" id="PS51283">
    <property type="entry name" value="DUSP"/>
    <property type="match status" value="1"/>
</dbReference>
<dbReference type="EMBL" id="CAJJDP010000107">
    <property type="protein sequence ID" value="CAD8194536.1"/>
    <property type="molecule type" value="Genomic_DNA"/>
</dbReference>
<evidence type="ECO:0000256" key="1">
    <source>
        <dbReference type="SAM" id="Coils"/>
    </source>
</evidence>
<gene>
    <name evidence="3" type="ORF">POCTA_138.1.T1070023</name>
</gene>
<accession>A0A8S1X725</accession>
<dbReference type="GO" id="GO:0004843">
    <property type="term" value="F:cysteine-type deubiquitinase activity"/>
    <property type="evidence" value="ECO:0007669"/>
    <property type="project" value="InterPro"/>
</dbReference>